<dbReference type="EMBL" id="CP045309">
    <property type="protein sequence ID" value="QGL46898.1"/>
    <property type="molecule type" value="Genomic_DNA"/>
</dbReference>
<reference evidence="1 4" key="2">
    <citation type="submission" date="2020-02" db="EMBL/GenBank/DDBJ databases">
        <title>WGS of Micromonospora spp. isolated from hot spring.</title>
        <authorList>
            <person name="Thawai C."/>
        </authorList>
    </citation>
    <scope>NUCLEOTIDE SEQUENCE [LARGE SCALE GENOMIC DNA]</scope>
    <source>
        <strain evidence="1 4">TMS7</strain>
    </source>
</reference>
<dbReference type="InterPro" id="IPR032710">
    <property type="entry name" value="NTF2-like_dom_sf"/>
</dbReference>
<dbReference type="Proteomes" id="UP000477779">
    <property type="component" value="Unassembled WGS sequence"/>
</dbReference>
<name>A0AAJ2ZH29_9ACTN</name>
<accession>A0AAJ2ZH29</accession>
<organism evidence="1 4">
    <name type="scientific">Micromonospora terminaliae</name>
    <dbReference type="NCBI Taxonomy" id="1914461"/>
    <lineage>
        <taxon>Bacteria</taxon>
        <taxon>Bacillati</taxon>
        <taxon>Actinomycetota</taxon>
        <taxon>Actinomycetes</taxon>
        <taxon>Micromonosporales</taxon>
        <taxon>Micromonosporaceae</taxon>
        <taxon>Micromonospora</taxon>
    </lineage>
</organism>
<dbReference type="RefSeq" id="WP_154226241.1">
    <property type="nucleotide sequence ID" value="NZ_CP045309.1"/>
</dbReference>
<evidence type="ECO:0000313" key="3">
    <source>
        <dbReference type="Proteomes" id="UP000402241"/>
    </source>
</evidence>
<dbReference type="Proteomes" id="UP000402241">
    <property type="component" value="Chromosome"/>
</dbReference>
<dbReference type="AlphaFoldDB" id="A0AAJ2ZH29"/>
<keyword evidence="3" id="KW-1185">Reference proteome</keyword>
<evidence type="ECO:0000313" key="2">
    <source>
        <dbReference type="EMBL" id="QGL46898.1"/>
    </source>
</evidence>
<dbReference type="PANTHER" id="PTHR41252:SF1">
    <property type="entry name" value="BLR2505 PROTEIN"/>
    <property type="match status" value="1"/>
</dbReference>
<dbReference type="SUPFAM" id="SSF54427">
    <property type="entry name" value="NTF2-like"/>
    <property type="match status" value="1"/>
</dbReference>
<reference evidence="2 3" key="1">
    <citation type="submission" date="2019-10" db="EMBL/GenBank/DDBJ databases">
        <title>Genome Sequence of Micromonospora terminaliae DSM 101760.</title>
        <authorList>
            <person name="Guo L."/>
        </authorList>
    </citation>
    <scope>NUCLEOTIDE SEQUENCE [LARGE SCALE GENOMIC DNA]</scope>
    <source>
        <strain evidence="2 3">DSM 101760</strain>
    </source>
</reference>
<protein>
    <submittedName>
        <fullName evidence="1">Nuclear transport factor 2 family protein</fullName>
    </submittedName>
</protein>
<dbReference type="EMBL" id="JAAHBZ010000009">
    <property type="protein sequence ID" value="NES29922.1"/>
    <property type="molecule type" value="Genomic_DNA"/>
</dbReference>
<proteinExistence type="predicted"/>
<dbReference type="PANTHER" id="PTHR41252">
    <property type="entry name" value="BLR2505 PROTEIN"/>
    <property type="match status" value="1"/>
</dbReference>
<gene>
    <name evidence="1" type="ORF">G3561_20525</name>
    <name evidence="2" type="ORF">GCE86_07415</name>
</gene>
<evidence type="ECO:0000313" key="4">
    <source>
        <dbReference type="Proteomes" id="UP000477779"/>
    </source>
</evidence>
<sequence>MSGARACARAPPGEGKLSMTANREIVADAFAAWSAGTGSITDLFAEDMRWEIIGRSVAAGLYQPARQFVEEALTPFGARFTKEDPFRPVHIRGIYEDPTADTVIVAWNGAGTTTIGTTYTDTVAWFLRMRDGKVVEGTAFFDSIAFNELWQDVPA</sequence>
<evidence type="ECO:0000313" key="1">
    <source>
        <dbReference type="EMBL" id="NES29922.1"/>
    </source>
</evidence>
<dbReference type="Gene3D" id="3.10.450.50">
    <property type="match status" value="1"/>
</dbReference>